<dbReference type="PROSITE" id="PS50970">
    <property type="entry name" value="HCY"/>
    <property type="match status" value="1"/>
</dbReference>
<feature type="compositionally biased region" description="Basic and acidic residues" evidence="6">
    <location>
        <begin position="426"/>
        <end position="435"/>
    </location>
</feature>
<keyword evidence="3 5" id="KW-0479">Metal-binding</keyword>
<dbReference type="GO" id="GO:0032259">
    <property type="term" value="P:methylation"/>
    <property type="evidence" value="ECO:0007669"/>
    <property type="project" value="UniProtKB-KW"/>
</dbReference>
<evidence type="ECO:0000256" key="5">
    <source>
        <dbReference type="PROSITE-ProRule" id="PRU00333"/>
    </source>
</evidence>
<keyword evidence="1 5" id="KW-0489">Methyltransferase</keyword>
<comment type="cofactor">
    <cofactor evidence="5">
        <name>Zn(2+)</name>
        <dbReference type="ChEBI" id="CHEBI:29105"/>
    </cofactor>
</comment>
<feature type="binding site" evidence="5">
    <location>
        <position position="469"/>
    </location>
    <ligand>
        <name>Zn(2+)</name>
        <dbReference type="ChEBI" id="CHEBI:29105"/>
    </ligand>
</feature>
<proteinExistence type="predicted"/>
<sequence length="490" mass="54833">MGRDRIKILDGGMGTTLEAMGHSVNSELWGSELLHTNPEIMAGIHRQYAQAGADLVETCTYQLTSGNLSNYLSTIQASKTSSSPTFSYNENQNNDTSHTQDHDHDQDYDTNSLFCRSIDLVHTAFSSSPLHGSSINTVTHVTHSHQRTDKSKDVVFSCGPYGSTLRPGAEYSGLYPPPYGPSSSGSSEVGSDKAMNNFESSVEGQSQEEEAIRLLTKFHLDKLLTVALVEETWRKIEWIAFETIPLLYEIKAIRLAMGELYDLLRRHYWKAETLEDGWYKKKFWITCPFPNSQFPQMGPNGYHVEIDELMDTLISPTMHCQGQGQVGEAVTKPIPMPIPNGIGINCTNPSYLSSLSKEFTNALKGQLQRQREREQRPKVSFVCYPDGGQVYDVHTRSWSTPLGGSDPDEWAKGLLSIAREVEKAKFKSNDNKNDNDNDNDNDCGDGKESERNSEGEEYVWDGVIVGGCCKTSFDEIRALKTNLDKMYEKE</sequence>
<dbReference type="SUPFAM" id="SSF82282">
    <property type="entry name" value="Homocysteine S-methyltransferase"/>
    <property type="match status" value="1"/>
</dbReference>
<evidence type="ECO:0000256" key="6">
    <source>
        <dbReference type="SAM" id="MobiDB-lite"/>
    </source>
</evidence>
<keyword evidence="2 5" id="KW-0808">Transferase</keyword>
<dbReference type="KEGG" id="kdj:28965370"/>
<dbReference type="Gene3D" id="3.20.20.330">
    <property type="entry name" value="Homocysteine-binding-like domain"/>
    <property type="match status" value="1"/>
</dbReference>
<dbReference type="GO" id="GO:0033528">
    <property type="term" value="P:S-methylmethionine cycle"/>
    <property type="evidence" value="ECO:0007669"/>
    <property type="project" value="TreeGrafter"/>
</dbReference>
<dbReference type="GO" id="GO:0008898">
    <property type="term" value="F:S-adenosylmethionine-homocysteine S-methyltransferase activity"/>
    <property type="evidence" value="ECO:0007669"/>
    <property type="project" value="TreeGrafter"/>
</dbReference>
<feature type="region of interest" description="Disordered" evidence="6">
    <location>
        <begin position="169"/>
        <end position="193"/>
    </location>
</feature>
<dbReference type="PANTHER" id="PTHR46015">
    <property type="entry name" value="ZGC:172121"/>
    <property type="match status" value="1"/>
</dbReference>
<feature type="compositionally biased region" description="Basic and acidic residues" evidence="6">
    <location>
        <begin position="444"/>
        <end position="454"/>
    </location>
</feature>
<dbReference type="AlphaFoldDB" id="A0AAJ8KLI1"/>
<feature type="domain" description="Hcy-binding" evidence="7">
    <location>
        <begin position="1"/>
        <end position="483"/>
    </location>
</feature>
<evidence type="ECO:0000256" key="4">
    <source>
        <dbReference type="ARBA" id="ARBA00022833"/>
    </source>
</evidence>
<protein>
    <recommendedName>
        <fullName evidence="7">Hcy-binding domain-containing protein</fullName>
    </recommendedName>
</protein>
<name>A0AAJ8KLI1_9TREE</name>
<feature type="binding site" evidence="5">
    <location>
        <position position="468"/>
    </location>
    <ligand>
        <name>Zn(2+)</name>
        <dbReference type="ChEBI" id="CHEBI:29105"/>
    </ligand>
</feature>
<feature type="compositionally biased region" description="Polar residues" evidence="6">
    <location>
        <begin position="82"/>
        <end position="92"/>
    </location>
</feature>
<evidence type="ECO:0000256" key="2">
    <source>
        <dbReference type="ARBA" id="ARBA00022679"/>
    </source>
</evidence>
<organism evidence="8 9">
    <name type="scientific">Kwoniella dejecticola CBS 10117</name>
    <dbReference type="NCBI Taxonomy" id="1296121"/>
    <lineage>
        <taxon>Eukaryota</taxon>
        <taxon>Fungi</taxon>
        <taxon>Dikarya</taxon>
        <taxon>Basidiomycota</taxon>
        <taxon>Agaricomycotina</taxon>
        <taxon>Tremellomycetes</taxon>
        <taxon>Tremellales</taxon>
        <taxon>Cryptococcaceae</taxon>
        <taxon>Kwoniella</taxon>
    </lineage>
</organism>
<gene>
    <name evidence="8" type="ORF">I303_102189</name>
</gene>
<keyword evidence="9" id="KW-1185">Reference proteome</keyword>
<reference evidence="8" key="2">
    <citation type="submission" date="2024-02" db="EMBL/GenBank/DDBJ databases">
        <title>Comparative genomics of Cryptococcus and Kwoniella reveals pathogenesis evolution and contrasting modes of karyotype evolution via chromosome fusion or intercentromeric recombination.</title>
        <authorList>
            <person name="Coelho M.A."/>
            <person name="David-Palma M."/>
            <person name="Shea T."/>
            <person name="Bowers K."/>
            <person name="McGinley-Smith S."/>
            <person name="Mohammad A.W."/>
            <person name="Gnirke A."/>
            <person name="Yurkov A.M."/>
            <person name="Nowrousian M."/>
            <person name="Sun S."/>
            <person name="Cuomo C.A."/>
            <person name="Heitman J."/>
        </authorList>
    </citation>
    <scope>NUCLEOTIDE SEQUENCE</scope>
    <source>
        <strain evidence="8">CBS 10117</strain>
    </source>
</reference>
<evidence type="ECO:0000259" key="7">
    <source>
        <dbReference type="PROSITE" id="PS50970"/>
    </source>
</evidence>
<dbReference type="InterPro" id="IPR036589">
    <property type="entry name" value="HCY_dom_sf"/>
</dbReference>
<dbReference type="Pfam" id="PF02574">
    <property type="entry name" value="S-methyl_trans"/>
    <property type="match status" value="1"/>
</dbReference>
<evidence type="ECO:0000313" key="8">
    <source>
        <dbReference type="EMBL" id="WWC59630.1"/>
    </source>
</evidence>
<dbReference type="GO" id="GO:0009086">
    <property type="term" value="P:methionine biosynthetic process"/>
    <property type="evidence" value="ECO:0007669"/>
    <property type="project" value="TreeGrafter"/>
</dbReference>
<evidence type="ECO:0000313" key="9">
    <source>
        <dbReference type="Proteomes" id="UP000078595"/>
    </source>
</evidence>
<dbReference type="Proteomes" id="UP000078595">
    <property type="component" value="Chromosome 2"/>
</dbReference>
<evidence type="ECO:0000256" key="3">
    <source>
        <dbReference type="ARBA" id="ARBA00022723"/>
    </source>
</evidence>
<reference evidence="8" key="1">
    <citation type="submission" date="2013-07" db="EMBL/GenBank/DDBJ databases">
        <authorList>
            <consortium name="The Broad Institute Genome Sequencing Platform"/>
            <person name="Cuomo C."/>
            <person name="Litvintseva A."/>
            <person name="Chen Y."/>
            <person name="Heitman J."/>
            <person name="Sun S."/>
            <person name="Springer D."/>
            <person name="Dromer F."/>
            <person name="Young S.K."/>
            <person name="Zeng Q."/>
            <person name="Gargeya S."/>
            <person name="Fitzgerald M."/>
            <person name="Abouelleil A."/>
            <person name="Alvarado L."/>
            <person name="Berlin A.M."/>
            <person name="Chapman S.B."/>
            <person name="Dewar J."/>
            <person name="Goldberg J."/>
            <person name="Griggs A."/>
            <person name="Gujja S."/>
            <person name="Hansen M."/>
            <person name="Howarth C."/>
            <person name="Imamovic A."/>
            <person name="Larimer J."/>
            <person name="McCowan C."/>
            <person name="Murphy C."/>
            <person name="Pearson M."/>
            <person name="Priest M."/>
            <person name="Roberts A."/>
            <person name="Saif S."/>
            <person name="Shea T."/>
            <person name="Sykes S."/>
            <person name="Wortman J."/>
            <person name="Nusbaum C."/>
            <person name="Birren B."/>
        </authorList>
    </citation>
    <scope>NUCLEOTIDE SEQUENCE</scope>
    <source>
        <strain evidence="8">CBS 10117</strain>
    </source>
</reference>
<dbReference type="InterPro" id="IPR051486">
    <property type="entry name" value="Hcy_S-methyltransferase"/>
</dbReference>
<evidence type="ECO:0000256" key="1">
    <source>
        <dbReference type="ARBA" id="ARBA00022603"/>
    </source>
</evidence>
<dbReference type="RefSeq" id="XP_018265308.2">
    <property type="nucleotide sequence ID" value="XM_018405027.2"/>
</dbReference>
<feature type="region of interest" description="Disordered" evidence="6">
    <location>
        <begin position="82"/>
        <end position="106"/>
    </location>
</feature>
<dbReference type="GeneID" id="28965370"/>
<accession>A0AAJ8KLI1</accession>
<feature type="binding site" evidence="5">
    <location>
        <position position="346"/>
    </location>
    <ligand>
        <name>Zn(2+)</name>
        <dbReference type="ChEBI" id="CHEBI:29105"/>
    </ligand>
</feature>
<dbReference type="InterPro" id="IPR003726">
    <property type="entry name" value="HCY_dom"/>
</dbReference>
<dbReference type="GO" id="GO:0046872">
    <property type="term" value="F:metal ion binding"/>
    <property type="evidence" value="ECO:0007669"/>
    <property type="project" value="UniProtKB-KW"/>
</dbReference>
<dbReference type="PANTHER" id="PTHR46015:SF1">
    <property type="entry name" value="HOMOCYSTEINE S-METHYLTRANSFERASE-LIKE ISOFORM 1"/>
    <property type="match status" value="1"/>
</dbReference>
<keyword evidence="4 5" id="KW-0862">Zinc</keyword>
<feature type="region of interest" description="Disordered" evidence="6">
    <location>
        <begin position="426"/>
        <end position="456"/>
    </location>
</feature>
<dbReference type="EMBL" id="CP144531">
    <property type="protein sequence ID" value="WWC59630.1"/>
    <property type="molecule type" value="Genomic_DNA"/>
</dbReference>